<evidence type="ECO:0000313" key="2">
    <source>
        <dbReference type="EMBL" id="KAJ0393940.1"/>
    </source>
</evidence>
<dbReference type="Pfam" id="PF03133">
    <property type="entry name" value="TTL"/>
    <property type="match status" value="1"/>
</dbReference>
<dbReference type="SMART" id="SM00226">
    <property type="entry name" value="LMWPc"/>
    <property type="match status" value="1"/>
</dbReference>
<gene>
    <name evidence="2" type="ORF">P43SY_001779</name>
</gene>
<evidence type="ECO:0000259" key="1">
    <source>
        <dbReference type="SMART" id="SM00226"/>
    </source>
</evidence>
<organism evidence="2 3">
    <name type="scientific">Pythium insidiosum</name>
    <name type="common">Pythiosis disease agent</name>
    <dbReference type="NCBI Taxonomy" id="114742"/>
    <lineage>
        <taxon>Eukaryota</taxon>
        <taxon>Sar</taxon>
        <taxon>Stramenopiles</taxon>
        <taxon>Oomycota</taxon>
        <taxon>Peronosporomycetes</taxon>
        <taxon>Pythiales</taxon>
        <taxon>Pythiaceae</taxon>
        <taxon>Pythium</taxon>
    </lineage>
</organism>
<dbReference type="Gene3D" id="3.30.470.20">
    <property type="entry name" value="ATP-grasp fold, B domain"/>
    <property type="match status" value="1"/>
</dbReference>
<dbReference type="InterPro" id="IPR004344">
    <property type="entry name" value="TTL/TTLL_fam"/>
</dbReference>
<dbReference type="SUPFAM" id="SSF52788">
    <property type="entry name" value="Phosphotyrosine protein phosphatases I"/>
    <property type="match status" value="1"/>
</dbReference>
<dbReference type="InterPro" id="IPR023485">
    <property type="entry name" value="Ptyr_pPase"/>
</dbReference>
<evidence type="ECO:0000313" key="3">
    <source>
        <dbReference type="Proteomes" id="UP001209570"/>
    </source>
</evidence>
<accession>A0AAD5LCM1</accession>
<protein>
    <recommendedName>
        <fullName evidence="1">Phosphotyrosine protein phosphatase I domain-containing protein</fullName>
    </recommendedName>
</protein>
<dbReference type="Gene3D" id="3.40.50.2300">
    <property type="match status" value="1"/>
</dbReference>
<dbReference type="PANTHER" id="PTHR47439:SF1">
    <property type="entry name" value="ACID PHOSPHATASE"/>
    <property type="match status" value="1"/>
</dbReference>
<comment type="caution">
    <text evidence="2">The sequence shown here is derived from an EMBL/GenBank/DDBJ whole genome shotgun (WGS) entry which is preliminary data.</text>
</comment>
<dbReference type="EMBL" id="JAKCXM010000447">
    <property type="protein sequence ID" value="KAJ0393940.1"/>
    <property type="molecule type" value="Genomic_DNA"/>
</dbReference>
<dbReference type="InterPro" id="IPR036196">
    <property type="entry name" value="Ptyr_pPase_sf"/>
</dbReference>
<keyword evidence="3" id="KW-1185">Reference proteome</keyword>
<dbReference type="Proteomes" id="UP001209570">
    <property type="component" value="Unassembled WGS sequence"/>
</dbReference>
<name>A0AAD5LCM1_PYTIN</name>
<reference evidence="2" key="1">
    <citation type="submission" date="2021-12" db="EMBL/GenBank/DDBJ databases">
        <title>Prjna785345.</title>
        <authorList>
            <person name="Rujirawat T."/>
            <person name="Krajaejun T."/>
        </authorList>
    </citation>
    <scope>NUCLEOTIDE SEQUENCE</scope>
    <source>
        <strain evidence="2">Pi057C3</strain>
    </source>
</reference>
<dbReference type="Pfam" id="PF01451">
    <property type="entry name" value="LMWPc"/>
    <property type="match status" value="1"/>
</dbReference>
<proteinExistence type="predicted"/>
<sequence length="325" mass="36804">MATPNDDDNAPQELVEESKACYFVLVSTMDANAKPLLFFPYPSFLQVEREVPHGYQGLYAFTKRYMYNALRQVLKAANVKKQSHQTATNWNIFWGEHLKAGEFSALLPHQKVNHFPANPYLINDLKFDLRIYVLVTSYDPLRIYLYDDGLLDREKKERLLGVGRKKAVPLEKKSKAKKSVELLMNTDGWFNSLDDNDFRIIKAMEEDPAAEGIFKAVVAREAGADASSFRVESCGTGGGNPGWYEEGGWSYHTGESADRRMSKEAKSRGYSLTSRARTLTPDDIERFDFIICMEDKNKAAVLEAAEAWGGVALRERAKQKVRVAH</sequence>
<feature type="domain" description="Phosphotyrosine protein phosphatase I" evidence="1">
    <location>
        <begin position="208"/>
        <end position="323"/>
    </location>
</feature>
<dbReference type="AlphaFoldDB" id="A0AAD5LCM1"/>
<dbReference type="PANTHER" id="PTHR47439">
    <property type="entry name" value="LOW MOLECULAR WEIGHT PHOSPHOTYROSINE PROTEIN PHOSPHATASE-RELATED"/>
    <property type="match status" value="1"/>
</dbReference>
<dbReference type="InterPro" id="IPR052995">
    <property type="entry name" value="LMW-PTP"/>
</dbReference>